<sequence>MRCNHLSVVAFFLTLNCLPLSAATIQKTQAQSSHTQKGWQISQAFKPPKRQGPPVSAGGSSRGSSCITGNKSITPLIPGNKLGLTLAQRPTLFWSIPSSSAKTADLVLLNDADKKIFYETTLKLPNKTGIISYTLPPNSPPLEIGKSYRWYLTLVCDLPDFSTNPTVDGWVERIQPESSLSRALAKADARKLPSIYAEAGIWHEALASLVQLRRREPKNPTYFVNWRQFLQSVQLNAIASEPLLDCCKSEIAKKI</sequence>
<dbReference type="AlphaFoldDB" id="A0A1Z4KT59"/>
<proteinExistence type="predicted"/>
<evidence type="ECO:0008006" key="5">
    <source>
        <dbReference type="Google" id="ProtNLM"/>
    </source>
</evidence>
<evidence type="ECO:0000313" key="4">
    <source>
        <dbReference type="Proteomes" id="UP000217507"/>
    </source>
</evidence>
<dbReference type="Pfam" id="PF06051">
    <property type="entry name" value="DUF928"/>
    <property type="match status" value="1"/>
</dbReference>
<gene>
    <name evidence="3" type="ORF">NIES23_49170</name>
</gene>
<evidence type="ECO:0000313" key="3">
    <source>
        <dbReference type="EMBL" id="BAY72093.1"/>
    </source>
</evidence>
<feature type="region of interest" description="Disordered" evidence="1">
    <location>
        <begin position="44"/>
        <end position="66"/>
    </location>
</feature>
<protein>
    <recommendedName>
        <fullName evidence="5">DUF928 domain-containing protein</fullName>
    </recommendedName>
</protein>
<reference evidence="3 4" key="1">
    <citation type="submission" date="2017-06" db="EMBL/GenBank/DDBJ databases">
        <title>Genome sequencing of cyanobaciteial culture collection at National Institute for Environmental Studies (NIES).</title>
        <authorList>
            <person name="Hirose Y."/>
            <person name="Shimura Y."/>
            <person name="Fujisawa T."/>
            <person name="Nakamura Y."/>
            <person name="Kawachi M."/>
        </authorList>
    </citation>
    <scope>NUCLEOTIDE SEQUENCE [LARGE SCALE GENOMIC DNA]</scope>
    <source>
        <strain evidence="3 4">NIES-23</strain>
    </source>
</reference>
<feature type="chain" id="PRO_5011117394" description="DUF928 domain-containing protein" evidence="2">
    <location>
        <begin position="23"/>
        <end position="255"/>
    </location>
</feature>
<feature type="signal peptide" evidence="2">
    <location>
        <begin position="1"/>
        <end position="22"/>
    </location>
</feature>
<keyword evidence="2" id="KW-0732">Signal</keyword>
<evidence type="ECO:0000256" key="2">
    <source>
        <dbReference type="SAM" id="SignalP"/>
    </source>
</evidence>
<dbReference type="InterPro" id="IPR010328">
    <property type="entry name" value="DUF928"/>
</dbReference>
<dbReference type="Proteomes" id="UP000217507">
    <property type="component" value="Chromosome"/>
</dbReference>
<evidence type="ECO:0000256" key="1">
    <source>
        <dbReference type="SAM" id="MobiDB-lite"/>
    </source>
</evidence>
<dbReference type="EMBL" id="AP018216">
    <property type="protein sequence ID" value="BAY72093.1"/>
    <property type="molecule type" value="Genomic_DNA"/>
</dbReference>
<organism evidence="3 4">
    <name type="scientific">Trichormus variabilis NIES-23</name>
    <dbReference type="NCBI Taxonomy" id="1973479"/>
    <lineage>
        <taxon>Bacteria</taxon>
        <taxon>Bacillati</taxon>
        <taxon>Cyanobacteriota</taxon>
        <taxon>Cyanophyceae</taxon>
        <taxon>Nostocales</taxon>
        <taxon>Nostocaceae</taxon>
        <taxon>Trichormus</taxon>
    </lineage>
</organism>
<name>A0A1Z4KT59_ANAVA</name>
<accession>A0A1Z4KT59</accession>